<evidence type="ECO:0000313" key="2">
    <source>
        <dbReference type="Proteomes" id="UP000245626"/>
    </source>
</evidence>
<dbReference type="Proteomes" id="UP000245626">
    <property type="component" value="Unassembled WGS sequence"/>
</dbReference>
<proteinExistence type="predicted"/>
<keyword evidence="2" id="KW-1185">Reference proteome</keyword>
<organism evidence="1 2">
    <name type="scientific">Violaceomyces palustris</name>
    <dbReference type="NCBI Taxonomy" id="1673888"/>
    <lineage>
        <taxon>Eukaryota</taxon>
        <taxon>Fungi</taxon>
        <taxon>Dikarya</taxon>
        <taxon>Basidiomycota</taxon>
        <taxon>Ustilaginomycotina</taxon>
        <taxon>Ustilaginomycetes</taxon>
        <taxon>Violaceomycetales</taxon>
        <taxon>Violaceomycetaceae</taxon>
        <taxon>Violaceomyces</taxon>
    </lineage>
</organism>
<accession>A0ACD0P3N1</accession>
<gene>
    <name evidence="1" type="ORF">IE53DRAFT_258996</name>
</gene>
<name>A0ACD0P3N1_9BASI</name>
<protein>
    <submittedName>
        <fullName evidence="1">Uncharacterized protein</fullName>
    </submittedName>
</protein>
<evidence type="ECO:0000313" key="1">
    <source>
        <dbReference type="EMBL" id="PWN52700.1"/>
    </source>
</evidence>
<sequence length="1351" mass="141088">MGAEVKVNSQMLGESVCDVVFRPIPTKGHVRKETLTLTSSTSPFPPSPCAHVPTDADIRPFVCDCGKGFSRSDVLSRHKRQCRVVLQIDGGEEEAPEAQAPEDKPKPQKARRSSAAKPGRPKGSTKAAKAAAAAATTEILHADGEEDSGDGSNSLGHQHQQQQPPLPPPSSSGAAVPEVDAASVLDPAIAADSHAQTSASSSGPSSIAYSYGQGVDPTQADFPMTRPPPPHTAAAYLQGLSHAPVHSQISAISHQYYPPSSPESNSSIASRSEHGSPRYTSQGLVRHPSNPGSRFGLRNSSFDQYGLRQPTSAVAFSSTDAGLWEGLDTAKLPSPGHAAAAAASGQGSRGGASLFSGLGPGFPVTSPMGHLADRRNNLSSDASYFRIGNTAMSGGGIGAGVGMTGYSPGVMSSNGSNFNFVGDVAGNGSYPPITNSQGQEPSGTITPKEPVRFSVATLGPLSPFSNTALSSSMSPYLSAFSNARDTPLVSSPRSGLLPGTPGAGAGAGAGVAGVAGSGSGAGSGAGLASLDPHSPWSHMRPPSRPVSRHNSVQAGITTGSAHTSPDGKNGSSRQSGGKPYDPSVRSTSGSSAGSSAGSSSSAEKQSSPIAVGATSVEAPPASSSTSSSSSAVAHANDESAAAVATTSSKMRGGTQRTSQSEKATEGNSQQYFENGALTPGPEAFLLRVQGGTQELSAGIITGGGGGGGGGTFASSSPSSTWLTVQSSGATRSSTPLWDPSLFASGSVSVAASSQGLNKDNSLGWLMSPSIQQLLNVFSAAGGQQERADYFEEVTPADASRVDVGAEASPADALRLSSSSLHKALSDAQNPFFIPPHLFRACYAITHWSLPPLTRLSMLALHAQQNLLKHFPIIHEPCFRLDLTPACLAFAICMLGCHEVGRKWWAGEEVIPRNSPFASKSPYEPNDVYVRPTMGDDNEPSRLIDEEDGQELVKPIVMTEKMDMLLRSFASNCKTQKDKSSVIQALMLFQCNNFLSSDPTTRTIAAISHGSVVALARQAGLFDPESEHAKREISFTPQDVIQATLREAGDLCHSKSYLPVFIRDCSDEEKVWRRWAELEGRRRTAFIIFTMDTVASLDAGIPTLLTPEELCHLPLPSPDMIWRAATVKTWRANLDSYAGPSLDDALHQLLSDDASNYGISIYGAHGPFARLVMVVALLRGIISLLEGRSHRVPRPSPLQAWIQVEGADGPDTVVSVFKRALSRWRAGWDQDRTCRCASGPKAQNNNNNNSSSPEGAATRSSVSSQSEGLGGDPLFTSFTASGATPVCDDALPLYWLAHVLIGHAGSDQRLPMKGSNASSPDSATSGSSPSRDMPDFRAMLRFAKDFVLRGEK</sequence>
<reference evidence="1 2" key="1">
    <citation type="journal article" date="2018" name="Mol. Biol. Evol.">
        <title>Broad Genomic Sampling Reveals a Smut Pathogenic Ancestry of the Fungal Clade Ustilaginomycotina.</title>
        <authorList>
            <person name="Kijpornyongpan T."/>
            <person name="Mondo S.J."/>
            <person name="Barry K."/>
            <person name="Sandor L."/>
            <person name="Lee J."/>
            <person name="Lipzen A."/>
            <person name="Pangilinan J."/>
            <person name="LaButti K."/>
            <person name="Hainaut M."/>
            <person name="Henrissat B."/>
            <person name="Grigoriev I.V."/>
            <person name="Spatafora J.W."/>
            <person name="Aime M.C."/>
        </authorList>
    </citation>
    <scope>NUCLEOTIDE SEQUENCE [LARGE SCALE GENOMIC DNA]</scope>
    <source>
        <strain evidence="1 2">SA 807</strain>
    </source>
</reference>
<dbReference type="EMBL" id="KZ819762">
    <property type="protein sequence ID" value="PWN52700.1"/>
    <property type="molecule type" value="Genomic_DNA"/>
</dbReference>